<dbReference type="AlphaFoldDB" id="A0A662Z8U6"/>
<dbReference type="Gene3D" id="2.40.50.1070">
    <property type="match status" value="1"/>
</dbReference>
<evidence type="ECO:0000313" key="9">
    <source>
        <dbReference type="Proteomes" id="UP000243374"/>
    </source>
</evidence>
<comment type="caution">
    <text evidence="5">Lacks conserved residue(s) required for the propagation of feature annotation.</text>
</comment>
<dbReference type="PROSITE" id="PS01230">
    <property type="entry name" value="TRMA_1"/>
    <property type="match status" value="1"/>
</dbReference>
<accession>A0A662Z8U6</accession>
<keyword evidence="2 5" id="KW-0808">Transferase</keyword>
<dbReference type="PANTHER" id="PTHR47790:SF2">
    <property type="entry name" value="TRNA_TMRNA (URACIL-C(5))-METHYLTRANSFERASE"/>
    <property type="match status" value="1"/>
</dbReference>
<dbReference type="GO" id="GO:0000049">
    <property type="term" value="F:tRNA binding"/>
    <property type="evidence" value="ECO:0007669"/>
    <property type="project" value="TreeGrafter"/>
</dbReference>
<feature type="active site" description="Nucleophile" evidence="5 6">
    <location>
        <position position="338"/>
    </location>
</feature>
<evidence type="ECO:0000256" key="2">
    <source>
        <dbReference type="ARBA" id="ARBA00022679"/>
    </source>
</evidence>
<dbReference type="EMBL" id="FOSF01000005">
    <property type="protein sequence ID" value="SFJ86124.1"/>
    <property type="molecule type" value="Genomic_DNA"/>
</dbReference>
<evidence type="ECO:0000313" key="8">
    <source>
        <dbReference type="EMBL" id="SFJ86124.1"/>
    </source>
</evidence>
<dbReference type="InterPro" id="IPR029063">
    <property type="entry name" value="SAM-dependent_MTases_sf"/>
</dbReference>
<dbReference type="Pfam" id="PF05958">
    <property type="entry name" value="tRNA_U5-meth_tr"/>
    <property type="match status" value="1"/>
</dbReference>
<comment type="catalytic activity">
    <reaction evidence="5">
        <text>uridine(54) in tRNA + S-adenosyl-L-methionine = 5-methyluridine(54) in tRNA + S-adenosyl-L-homocysteine + H(+)</text>
        <dbReference type="Rhea" id="RHEA:42712"/>
        <dbReference type="Rhea" id="RHEA-COMP:10167"/>
        <dbReference type="Rhea" id="RHEA-COMP:10193"/>
        <dbReference type="ChEBI" id="CHEBI:15378"/>
        <dbReference type="ChEBI" id="CHEBI:57856"/>
        <dbReference type="ChEBI" id="CHEBI:59789"/>
        <dbReference type="ChEBI" id="CHEBI:65315"/>
        <dbReference type="ChEBI" id="CHEBI:74447"/>
        <dbReference type="EC" id="2.1.1.35"/>
    </reaction>
</comment>
<keyword evidence="9" id="KW-1185">Reference proteome</keyword>
<dbReference type="GO" id="GO:0005829">
    <property type="term" value="C:cytosol"/>
    <property type="evidence" value="ECO:0007669"/>
    <property type="project" value="TreeGrafter"/>
</dbReference>
<keyword evidence="1 5" id="KW-0489">Methyltransferase</keyword>
<gene>
    <name evidence="5" type="primary">trmA</name>
    <name evidence="8" type="ORF">SAMN04487865_10053</name>
</gene>
<dbReference type="PANTHER" id="PTHR47790">
    <property type="entry name" value="TRNA/TMRNA (URACIL-C(5))-METHYLTRANSFERASE"/>
    <property type="match status" value="1"/>
</dbReference>
<comment type="catalytic activity">
    <reaction evidence="5">
        <text>uridine(341) in tmRNA + S-adenosyl-L-methionine = 5-methyluridine(341) in tmRNA + S-adenosyl-L-homocysteine + H(+)</text>
        <dbReference type="Rhea" id="RHEA:43612"/>
        <dbReference type="Rhea" id="RHEA-COMP:10630"/>
        <dbReference type="Rhea" id="RHEA-COMP:10631"/>
        <dbReference type="ChEBI" id="CHEBI:15378"/>
        <dbReference type="ChEBI" id="CHEBI:57856"/>
        <dbReference type="ChEBI" id="CHEBI:59789"/>
        <dbReference type="ChEBI" id="CHEBI:65315"/>
        <dbReference type="ChEBI" id="CHEBI:74447"/>
    </reaction>
</comment>
<evidence type="ECO:0000256" key="3">
    <source>
        <dbReference type="ARBA" id="ARBA00022691"/>
    </source>
</evidence>
<dbReference type="SUPFAM" id="SSF53335">
    <property type="entry name" value="S-adenosyl-L-methionine-dependent methyltransferases"/>
    <property type="match status" value="1"/>
</dbReference>
<dbReference type="HAMAP" id="MF_01011">
    <property type="entry name" value="RNA_methyltr_TrmA"/>
    <property type="match status" value="1"/>
</dbReference>
<dbReference type="InterPro" id="IPR011869">
    <property type="entry name" value="TrmA_MeTrfase"/>
</dbReference>
<keyword evidence="3 5" id="KW-0949">S-adenosyl-L-methionine</keyword>
<reference evidence="8 9" key="1">
    <citation type="submission" date="2016-10" db="EMBL/GenBank/DDBJ databases">
        <authorList>
            <person name="Varghese N."/>
            <person name="Submissions S."/>
        </authorList>
    </citation>
    <scope>NUCLEOTIDE SEQUENCE [LARGE SCALE GENOMIC DNA]</scope>
    <source>
        <strain evidence="8 9">22B</strain>
    </source>
</reference>
<feature type="binding site" evidence="5 6">
    <location>
        <position position="229"/>
    </location>
    <ligand>
        <name>S-adenosyl-L-methionine</name>
        <dbReference type="ChEBI" id="CHEBI:59789"/>
    </ligand>
</feature>
<comment type="similarity">
    <text evidence="5">Belongs to the class I-like SAM-binding methyltransferase superfamily. RNA M5U methyltransferase family. TrmA subfamily.</text>
</comment>
<evidence type="ECO:0000256" key="5">
    <source>
        <dbReference type="HAMAP-Rule" id="MF_01011"/>
    </source>
</evidence>
<evidence type="ECO:0000256" key="7">
    <source>
        <dbReference type="PROSITE-ProRule" id="PRU10015"/>
    </source>
</evidence>
<dbReference type="Gene3D" id="3.40.50.150">
    <property type="entry name" value="Vaccinia Virus protein VP39"/>
    <property type="match status" value="1"/>
</dbReference>
<dbReference type="NCBIfam" id="TIGR02143">
    <property type="entry name" value="trmA_only"/>
    <property type="match status" value="1"/>
</dbReference>
<dbReference type="InterPro" id="IPR010280">
    <property type="entry name" value="U5_MeTrfase_fam"/>
</dbReference>
<proteinExistence type="inferred from homology"/>
<dbReference type="InterPro" id="IPR030391">
    <property type="entry name" value="MeTrfase_TrmA_CS"/>
</dbReference>
<dbReference type="PROSITE" id="PS01231">
    <property type="entry name" value="TRMA_2"/>
    <property type="match status" value="1"/>
</dbReference>
<feature type="binding site" evidence="5 6">
    <location>
        <position position="250"/>
    </location>
    <ligand>
        <name>S-adenosyl-L-methionine</name>
        <dbReference type="ChEBI" id="CHEBI:59789"/>
    </ligand>
</feature>
<keyword evidence="4 5" id="KW-0819">tRNA processing</keyword>
<feature type="binding site" evidence="5 6">
    <location>
        <position position="200"/>
    </location>
    <ligand>
        <name>S-adenosyl-L-methionine</name>
        <dbReference type="ChEBI" id="CHEBI:59789"/>
    </ligand>
</feature>
<dbReference type="InterPro" id="IPR030390">
    <property type="entry name" value="MeTrfase_TrmA_AS"/>
</dbReference>
<evidence type="ECO:0000256" key="6">
    <source>
        <dbReference type="PROSITE-ProRule" id="PRU01024"/>
    </source>
</evidence>
<organism evidence="8 9">
    <name type="scientific">Succinivibrio dextrinosolvens</name>
    <dbReference type="NCBI Taxonomy" id="83771"/>
    <lineage>
        <taxon>Bacteria</taxon>
        <taxon>Pseudomonadati</taxon>
        <taxon>Pseudomonadota</taxon>
        <taxon>Gammaproteobacteria</taxon>
        <taxon>Aeromonadales</taxon>
        <taxon>Succinivibrionaceae</taxon>
        <taxon>Succinivibrio</taxon>
    </lineage>
</organism>
<dbReference type="Proteomes" id="UP000243374">
    <property type="component" value="Unassembled WGS sequence"/>
</dbReference>
<feature type="active site" description="Proton acceptor" evidence="5">
    <location>
        <position position="372"/>
    </location>
</feature>
<dbReference type="GO" id="GO:0030488">
    <property type="term" value="P:tRNA methylation"/>
    <property type="evidence" value="ECO:0007669"/>
    <property type="project" value="UniProtKB-UniRule"/>
</dbReference>
<dbReference type="GO" id="GO:0030697">
    <property type="term" value="F:tRNA (uracil(54)-C5)-methyltransferase activity, S-adenosyl methionine-dependent"/>
    <property type="evidence" value="ECO:0007669"/>
    <property type="project" value="UniProtKB-UniRule"/>
</dbReference>
<evidence type="ECO:0000256" key="1">
    <source>
        <dbReference type="ARBA" id="ARBA00022603"/>
    </source>
</evidence>
<dbReference type="RefSeq" id="WP_074838988.1">
    <property type="nucleotide sequence ID" value="NZ_CP047056.1"/>
</dbReference>
<dbReference type="PROSITE" id="PS51687">
    <property type="entry name" value="SAM_MT_RNA_M5U"/>
    <property type="match status" value="1"/>
</dbReference>
<protein>
    <recommendedName>
        <fullName evidence="5">tRNA/tmRNA (uracil-C(5))-methyltransferase</fullName>
        <ecNumber evidence="5">2.1.1.35</ecNumber>
    </recommendedName>
    <alternativeName>
        <fullName evidence="5">tRNA (uracil(54)-C(5))-methyltransferase</fullName>
    </alternativeName>
    <alternativeName>
        <fullName evidence="5">tRNA(m5U54)-methyltransferase</fullName>
        <shortName evidence="5">RUMT</shortName>
    </alternativeName>
    <alternativeName>
        <fullName evidence="5">tmRNA (uracil(341)-C(5))-methyltransferase</fullName>
    </alternativeName>
</protein>
<comment type="function">
    <text evidence="5">Dual-specificity methyltransferase that catalyzes the formation of 5-methyluridine at position 54 (m5U54) in all tRNAs, and that of position 341 (m5U341) in tmRNA (transfer-mRNA).</text>
</comment>
<feature type="binding site" evidence="5 6">
    <location>
        <position position="312"/>
    </location>
    <ligand>
        <name>S-adenosyl-L-methionine</name>
        <dbReference type="ChEBI" id="CHEBI:59789"/>
    </ligand>
</feature>
<evidence type="ECO:0000256" key="4">
    <source>
        <dbReference type="ARBA" id="ARBA00022694"/>
    </source>
</evidence>
<dbReference type="GO" id="GO:0019843">
    <property type="term" value="F:rRNA binding"/>
    <property type="evidence" value="ECO:0007669"/>
    <property type="project" value="TreeGrafter"/>
</dbReference>
<feature type="active site" evidence="7">
    <location>
        <position position="338"/>
    </location>
</feature>
<dbReference type="EC" id="2.1.1.35" evidence="5"/>
<name>A0A662Z8U6_9GAMM</name>
<sequence>MLKTLIGTTDPQNYNQYLNEKIDSVVNLFKKNNLDFPAPEVFASPAEYYRMRTEFCVFFNKDHTNFEFCMFVPKSKPKQRIELKTFPVGSKAINQAMTILKQNLMKYDELTIKLFEADFLANQKGELIISFNYHKKIDENKFKEEAYLLRKHFIDEGLSVNFVGRAKKQTVLADTDTILETIKTKDRDFYLYQVEGNFSQPNIYACQNMVQFARDCCSNCKDEDLIELYCGSGTFTVCLADLFRKVFSTEVSRVPTLTAIKNIEKNNITNTRIARLSAVEVAQALEGTREFKRLKLADIDIHDYNLTTLLIDPPRSGLEFKEALDFTARFNRVIYISCGPTSLCSDLAYLSKTHNIKKLAFFDQFPYTEHLETGVLLEKNKC</sequence>